<keyword evidence="5 11" id="KW-0256">Endoplasmic reticulum</keyword>
<feature type="transmembrane region" description="Helical" evidence="11">
    <location>
        <begin position="6"/>
        <end position="27"/>
    </location>
</feature>
<keyword evidence="13" id="KW-1185">Reference proteome</keyword>
<keyword evidence="3 11" id="KW-0813">Transport</keyword>
<evidence type="ECO:0000256" key="10">
    <source>
        <dbReference type="ARBA" id="ARBA00023170"/>
    </source>
</evidence>
<comment type="similarity">
    <text evidence="2 11">Belongs to the ERD2 family.</text>
</comment>
<feature type="transmembrane region" description="Helical" evidence="11">
    <location>
        <begin position="68"/>
        <end position="89"/>
    </location>
</feature>
<reference evidence="12 13" key="1">
    <citation type="submission" date="2019-01" db="EMBL/GenBank/DDBJ databases">
        <title>Genomes sequencing and comparative genomics of infectious freshwater microsporidia, Cucumispora dikerogammari and Thelohania contejeani.</title>
        <authorList>
            <person name="Cormier A."/>
            <person name="Giraud I."/>
            <person name="Wattier R."/>
            <person name="Teixeira M."/>
            <person name="Grandjean F."/>
            <person name="Rigaud T."/>
            <person name="Cordaux R."/>
        </authorList>
    </citation>
    <scope>NUCLEOTIDE SEQUENCE [LARGE SCALE GENOMIC DNA]</scope>
    <source>
        <strain evidence="12">T1</strain>
        <tissue evidence="12">Spores</tissue>
    </source>
</reference>
<dbReference type="Pfam" id="PF00810">
    <property type="entry name" value="ER_lumen_recept"/>
    <property type="match status" value="1"/>
</dbReference>
<protein>
    <recommendedName>
        <fullName evidence="11">ER lumen protein-retaining receptor</fullName>
    </recommendedName>
</protein>
<dbReference type="Proteomes" id="UP001516464">
    <property type="component" value="Unassembled WGS sequence"/>
</dbReference>
<evidence type="ECO:0000256" key="2">
    <source>
        <dbReference type="ARBA" id="ARBA00010120"/>
    </source>
</evidence>
<comment type="caution">
    <text evidence="11">Lacks conserved residue(s) required for the propagation of feature annotation.</text>
</comment>
<name>A0ABQ7I137_9MICR</name>
<sequence length="238" mass="27815">MNYLYSLAMILRFLGDFSHIYTIVILAQKIKTTRSCSGLSYKTQLLYFLVFITRYLDLFYFNVESLLMLYNTVMKIIFLSSQSMILYLIRVKYHYSYDKSLDTFKNSYVIIPAALLAIIFKEKTYSFLKYIVEYSWTFSVLLESVAILPQLVQLQETGEAETLTSKYIFFLGIYRVLYTLGWLLKKMQGLKVDHLLVATGILQALLYTDFFILYYKHVFATGGAKKSIPKTKTKEIIN</sequence>
<dbReference type="EMBL" id="SBIQ01000030">
    <property type="protein sequence ID" value="KAF7684074.1"/>
    <property type="molecule type" value="Genomic_DNA"/>
</dbReference>
<dbReference type="PROSITE" id="PS00952">
    <property type="entry name" value="ER_LUMEN_RECEPTOR_2"/>
    <property type="match status" value="1"/>
</dbReference>
<dbReference type="PRINTS" id="PR00660">
    <property type="entry name" value="ERLUMENR"/>
</dbReference>
<evidence type="ECO:0000256" key="5">
    <source>
        <dbReference type="ARBA" id="ARBA00022824"/>
    </source>
</evidence>
<evidence type="ECO:0000256" key="3">
    <source>
        <dbReference type="ARBA" id="ARBA00022448"/>
    </source>
</evidence>
<evidence type="ECO:0000256" key="4">
    <source>
        <dbReference type="ARBA" id="ARBA00022692"/>
    </source>
</evidence>
<dbReference type="PROSITE" id="PS00951">
    <property type="entry name" value="ER_LUMEN_RECEPTOR_1"/>
    <property type="match status" value="1"/>
</dbReference>
<feature type="transmembrane region" description="Helical" evidence="11">
    <location>
        <begin position="167"/>
        <end position="184"/>
    </location>
</feature>
<accession>A0ABQ7I137</accession>
<gene>
    <name evidence="12" type="primary">KdelR</name>
    <name evidence="12" type="ORF">TCON_0712</name>
</gene>
<evidence type="ECO:0000256" key="8">
    <source>
        <dbReference type="ARBA" id="ARBA00022989"/>
    </source>
</evidence>
<evidence type="ECO:0000256" key="7">
    <source>
        <dbReference type="ARBA" id="ARBA00022927"/>
    </source>
</evidence>
<keyword evidence="7 11" id="KW-0653">Protein transport</keyword>
<proteinExistence type="inferred from homology"/>
<dbReference type="InterPro" id="IPR000133">
    <property type="entry name" value="ER_ret_rcpt"/>
</dbReference>
<evidence type="ECO:0000256" key="9">
    <source>
        <dbReference type="ARBA" id="ARBA00023136"/>
    </source>
</evidence>
<dbReference type="PANTHER" id="PTHR10585">
    <property type="entry name" value="ER LUMEN PROTEIN RETAINING RECEPTOR"/>
    <property type="match status" value="1"/>
</dbReference>
<comment type="subcellular location">
    <subcellularLocation>
        <location evidence="1 11">Endoplasmic reticulum membrane</location>
        <topology evidence="1 11">Multi-pass membrane protein</topology>
    </subcellularLocation>
</comment>
<comment type="caution">
    <text evidence="12">The sequence shown here is derived from an EMBL/GenBank/DDBJ whole genome shotgun (WGS) entry which is preliminary data.</text>
</comment>
<keyword evidence="4 11" id="KW-0812">Transmembrane</keyword>
<keyword evidence="8 11" id="KW-1133">Transmembrane helix</keyword>
<keyword evidence="9 11" id="KW-0472">Membrane</keyword>
<evidence type="ECO:0000256" key="6">
    <source>
        <dbReference type="ARBA" id="ARBA00022892"/>
    </source>
</evidence>
<evidence type="ECO:0000256" key="1">
    <source>
        <dbReference type="ARBA" id="ARBA00004477"/>
    </source>
</evidence>
<evidence type="ECO:0000313" key="13">
    <source>
        <dbReference type="Proteomes" id="UP001516464"/>
    </source>
</evidence>
<evidence type="ECO:0000256" key="11">
    <source>
        <dbReference type="RuleBase" id="RU000634"/>
    </source>
</evidence>
<evidence type="ECO:0000313" key="12">
    <source>
        <dbReference type="EMBL" id="KAF7684074.1"/>
    </source>
</evidence>
<feature type="transmembrane region" description="Helical" evidence="11">
    <location>
        <begin position="196"/>
        <end position="215"/>
    </location>
</feature>
<organism evidence="12 13">
    <name type="scientific">Astathelohania contejeani</name>
    <dbReference type="NCBI Taxonomy" id="164912"/>
    <lineage>
        <taxon>Eukaryota</taxon>
        <taxon>Fungi</taxon>
        <taxon>Fungi incertae sedis</taxon>
        <taxon>Microsporidia</taxon>
        <taxon>Astathelohaniidae</taxon>
        <taxon>Astathelohania</taxon>
    </lineage>
</organism>
<keyword evidence="10 11" id="KW-0675">Receptor</keyword>
<keyword evidence="6" id="KW-0931">ER-Golgi transport</keyword>